<evidence type="ECO:0000313" key="3">
    <source>
        <dbReference type="Proteomes" id="UP000466345"/>
    </source>
</evidence>
<feature type="transmembrane region" description="Helical" evidence="1">
    <location>
        <begin position="55"/>
        <end position="76"/>
    </location>
</feature>
<evidence type="ECO:0000256" key="1">
    <source>
        <dbReference type="SAM" id="Phobius"/>
    </source>
</evidence>
<dbReference type="RefSeq" id="WP_153453371.1">
    <property type="nucleotide sequence ID" value="NZ_WEGJ01000013.1"/>
</dbReference>
<protein>
    <submittedName>
        <fullName evidence="2">Uncharacterized protein</fullName>
    </submittedName>
</protein>
<accession>A0A7K0CJ95</accession>
<dbReference type="OrthoDB" id="5196985at2"/>
<proteinExistence type="predicted"/>
<dbReference type="AlphaFoldDB" id="A0A7K0CJ95"/>
<feature type="transmembrane region" description="Helical" evidence="1">
    <location>
        <begin position="21"/>
        <end position="40"/>
    </location>
</feature>
<keyword evidence="1" id="KW-1133">Transmembrane helix</keyword>
<keyword evidence="1" id="KW-0812">Transmembrane</keyword>
<organism evidence="2 3">
    <name type="scientific">Streptomyces smaragdinus</name>
    <dbReference type="NCBI Taxonomy" id="2585196"/>
    <lineage>
        <taxon>Bacteria</taxon>
        <taxon>Bacillati</taxon>
        <taxon>Actinomycetota</taxon>
        <taxon>Actinomycetes</taxon>
        <taxon>Kitasatosporales</taxon>
        <taxon>Streptomycetaceae</taxon>
        <taxon>Streptomyces</taxon>
    </lineage>
</organism>
<keyword evidence="1" id="KW-0472">Membrane</keyword>
<keyword evidence="3" id="KW-1185">Reference proteome</keyword>
<name>A0A7K0CJ95_9ACTN</name>
<dbReference type="Proteomes" id="UP000466345">
    <property type="component" value="Unassembled WGS sequence"/>
</dbReference>
<gene>
    <name evidence="2" type="ORF">SRB5_36980</name>
</gene>
<dbReference type="EMBL" id="WEGJ01000013">
    <property type="protein sequence ID" value="MQY13550.1"/>
    <property type="molecule type" value="Genomic_DNA"/>
</dbReference>
<comment type="caution">
    <text evidence="2">The sequence shown here is derived from an EMBL/GenBank/DDBJ whole genome shotgun (WGS) entry which is preliminary data.</text>
</comment>
<reference evidence="2 3" key="1">
    <citation type="submission" date="2019-10" db="EMBL/GenBank/DDBJ databases">
        <title>Streptomyces smaragdinus sp. nov. and Streptomyces fabii sp. nov., isolated from the gut of fungus growing-termite Macrotermes natalensis.</title>
        <authorList>
            <person name="Schwitalla J."/>
            <person name="Benndorf R."/>
            <person name="Martin K."/>
            <person name="De Beer W."/>
            <person name="Kaster A.-K."/>
            <person name="Vollmers J."/>
            <person name="Poulsen M."/>
            <person name="Beemelmanns C."/>
        </authorList>
    </citation>
    <scope>NUCLEOTIDE SEQUENCE [LARGE SCALE GENOMIC DNA]</scope>
    <source>
        <strain evidence="2 3">RB5</strain>
    </source>
</reference>
<sequence length="91" mass="9373">MNDEQSAAPARHHAGALDIRSVIAGLIGCYGIVLTVMGLVSDSAADRVKTGDVNANLWAGLGMIAAAALFALWAYLRPLGRAPAPGDADRD</sequence>
<evidence type="ECO:0000313" key="2">
    <source>
        <dbReference type="EMBL" id="MQY13550.1"/>
    </source>
</evidence>